<dbReference type="Pfam" id="PF02311">
    <property type="entry name" value="AraC_binding"/>
    <property type="match status" value="1"/>
</dbReference>
<dbReference type="InterPro" id="IPR037923">
    <property type="entry name" value="HTH-like"/>
</dbReference>
<dbReference type="InterPro" id="IPR014710">
    <property type="entry name" value="RmlC-like_jellyroll"/>
</dbReference>
<dbReference type="AlphaFoldDB" id="A0A6N7WJ13"/>
<keyword evidence="4" id="KW-1185">Reference proteome</keyword>
<reference evidence="3 4" key="1">
    <citation type="submission" date="2019-08" db="EMBL/GenBank/DDBJ databases">
        <title>In-depth cultivation of the pig gut microbiome towards novel bacterial diversity and tailored functional studies.</title>
        <authorList>
            <person name="Wylensek D."/>
            <person name="Hitch T.C.A."/>
            <person name="Clavel T."/>
        </authorList>
    </citation>
    <scope>NUCLEOTIDE SEQUENCE [LARGE SCALE GENOMIC DNA]</scope>
    <source>
        <strain evidence="3 4">WCA-389-WT-23B</strain>
    </source>
</reference>
<dbReference type="GeneID" id="97114418"/>
<name>A0A6N7WJ13_9FIRM</name>
<evidence type="ECO:0000313" key="3">
    <source>
        <dbReference type="EMBL" id="MSS89745.1"/>
    </source>
</evidence>
<evidence type="ECO:0000313" key="4">
    <source>
        <dbReference type="Proteomes" id="UP000436047"/>
    </source>
</evidence>
<protein>
    <recommendedName>
        <fullName evidence="2">AraC-type arabinose-binding/dimerisation domain-containing protein</fullName>
    </recommendedName>
</protein>
<accession>A0A6N7WJ13</accession>
<evidence type="ECO:0000259" key="2">
    <source>
        <dbReference type="Pfam" id="PF02311"/>
    </source>
</evidence>
<gene>
    <name evidence="3" type="ORF">FYJ45_16065</name>
</gene>
<dbReference type="GO" id="GO:0003677">
    <property type="term" value="F:DNA binding"/>
    <property type="evidence" value="ECO:0007669"/>
    <property type="project" value="UniProtKB-KW"/>
</dbReference>
<sequence>MGCGFQESFFQINRDNSYPYFTVHFLSDGCGLFHIAGENYLLKKGDAFIIPAGEAQSAIPI</sequence>
<feature type="domain" description="AraC-type arabinose-binding/dimerisation" evidence="2">
    <location>
        <begin position="16"/>
        <end position="58"/>
    </location>
</feature>
<dbReference type="RefSeq" id="WP_154465732.1">
    <property type="nucleotide sequence ID" value="NZ_JAXDZL010000073.1"/>
</dbReference>
<dbReference type="SUPFAM" id="SSF51215">
    <property type="entry name" value="Regulatory protein AraC"/>
    <property type="match status" value="1"/>
</dbReference>
<proteinExistence type="predicted"/>
<evidence type="ECO:0000256" key="1">
    <source>
        <dbReference type="ARBA" id="ARBA00023125"/>
    </source>
</evidence>
<dbReference type="EMBL" id="VUMI01000026">
    <property type="protein sequence ID" value="MSS89745.1"/>
    <property type="molecule type" value="Genomic_DNA"/>
</dbReference>
<dbReference type="Proteomes" id="UP000436047">
    <property type="component" value="Unassembled WGS sequence"/>
</dbReference>
<dbReference type="GO" id="GO:0006355">
    <property type="term" value="P:regulation of DNA-templated transcription"/>
    <property type="evidence" value="ECO:0007669"/>
    <property type="project" value="InterPro"/>
</dbReference>
<organism evidence="3 4">
    <name type="scientific">Eisenbergiella porci</name>
    <dbReference type="NCBI Taxonomy" id="2652274"/>
    <lineage>
        <taxon>Bacteria</taxon>
        <taxon>Bacillati</taxon>
        <taxon>Bacillota</taxon>
        <taxon>Clostridia</taxon>
        <taxon>Lachnospirales</taxon>
        <taxon>Lachnospiraceae</taxon>
        <taxon>Eisenbergiella</taxon>
    </lineage>
</organism>
<dbReference type="InterPro" id="IPR003313">
    <property type="entry name" value="AraC-bd"/>
</dbReference>
<dbReference type="Gene3D" id="2.60.120.10">
    <property type="entry name" value="Jelly Rolls"/>
    <property type="match status" value="1"/>
</dbReference>
<comment type="caution">
    <text evidence="3">The sequence shown here is derived from an EMBL/GenBank/DDBJ whole genome shotgun (WGS) entry which is preliminary data.</text>
</comment>
<keyword evidence="1" id="KW-0238">DNA-binding</keyword>